<dbReference type="InterPro" id="IPR050740">
    <property type="entry name" value="Aldehyde_DH_Superfamily"/>
</dbReference>
<dbReference type="EMBL" id="JH818637">
    <property type="protein sequence ID" value="EKC21757.1"/>
    <property type="molecule type" value="Genomic_DNA"/>
</dbReference>
<feature type="domain" description="Aldehyde dehydrogenase" evidence="6">
    <location>
        <begin position="17"/>
        <end position="69"/>
    </location>
</feature>
<dbReference type="SUPFAM" id="SSF53720">
    <property type="entry name" value="ALDH-like"/>
    <property type="match status" value="2"/>
</dbReference>
<organism evidence="7">
    <name type="scientific">Magallana gigas</name>
    <name type="common">Pacific oyster</name>
    <name type="synonym">Crassostrea gigas</name>
    <dbReference type="NCBI Taxonomy" id="29159"/>
    <lineage>
        <taxon>Eukaryota</taxon>
        <taxon>Metazoa</taxon>
        <taxon>Spiralia</taxon>
        <taxon>Lophotrochozoa</taxon>
        <taxon>Mollusca</taxon>
        <taxon>Bivalvia</taxon>
        <taxon>Autobranchia</taxon>
        <taxon>Pteriomorphia</taxon>
        <taxon>Ostreida</taxon>
        <taxon>Ostreoidea</taxon>
        <taxon>Ostreidae</taxon>
        <taxon>Magallana</taxon>
    </lineage>
</organism>
<evidence type="ECO:0000256" key="2">
    <source>
        <dbReference type="ARBA" id="ARBA00009986"/>
    </source>
</evidence>
<sequence>MDSFKWLLNKAYVNGKWISAENGETFEVTNPATGEVLGSVPDMNGSDTESAIKTAYVAFQSWKERTAKDNSSASQEVTNPATGEVLGSVPDMNGSDTESAIRTAYVAFRSWKERTAKERSELMLRWTNLCNAHKEDLAKLITMENGKPLKDSMAELSYGVGFLELYAEEAKRVYGDIIPTNAKSRRLLVLKQPIGVCGMITPWNFPHAMITRKAAAAIAAGCSVVIKPAEDTPLSALALCQLAEEAGLPAGVLNVVTVSRDNAPDVGRTLCESPLVQHISFTGSSAVGKCLLSQSASTVKKTAMELGGNAPFLVFESADLEAAVKGVIACKFRCSGQTLGSTLHLKAPRYTDTIRYRLLQLTCVSANRIYVQEGIYDKFVARLAEEMDNELRTGDGLQPGTTQGPLINQRAVQKIDSFVQDAIQQGARLVRGGSKGQGNFYYPTLLSEVTSQMMCAREEIFGPIAGVLRFKTEDEAVIMANDTQWGLAGYLFSRDLSQIWRVTERLEAGIVGVNEGVVPCPEVPLGGWKESGLGREGGRYGIEEFLELKYVCMGGL</sequence>
<reference evidence="7" key="1">
    <citation type="journal article" date="2012" name="Nature">
        <title>The oyster genome reveals stress adaptation and complexity of shell formation.</title>
        <authorList>
            <person name="Zhang G."/>
            <person name="Fang X."/>
            <person name="Guo X."/>
            <person name="Li L."/>
            <person name="Luo R."/>
            <person name="Xu F."/>
            <person name="Yang P."/>
            <person name="Zhang L."/>
            <person name="Wang X."/>
            <person name="Qi H."/>
            <person name="Xiong Z."/>
            <person name="Que H."/>
            <person name="Xie Y."/>
            <person name="Holland P.W."/>
            <person name="Paps J."/>
            <person name="Zhu Y."/>
            <person name="Wu F."/>
            <person name="Chen Y."/>
            <person name="Wang J."/>
            <person name="Peng C."/>
            <person name="Meng J."/>
            <person name="Yang L."/>
            <person name="Liu J."/>
            <person name="Wen B."/>
            <person name="Zhang N."/>
            <person name="Huang Z."/>
            <person name="Zhu Q."/>
            <person name="Feng Y."/>
            <person name="Mount A."/>
            <person name="Hedgecock D."/>
            <person name="Xu Z."/>
            <person name="Liu Y."/>
            <person name="Domazet-Loso T."/>
            <person name="Du Y."/>
            <person name="Sun X."/>
            <person name="Zhang S."/>
            <person name="Liu B."/>
            <person name="Cheng P."/>
            <person name="Jiang X."/>
            <person name="Li J."/>
            <person name="Fan D."/>
            <person name="Wang W."/>
            <person name="Fu W."/>
            <person name="Wang T."/>
            <person name="Wang B."/>
            <person name="Zhang J."/>
            <person name="Peng Z."/>
            <person name="Li Y."/>
            <person name="Li N."/>
            <person name="Wang J."/>
            <person name="Chen M."/>
            <person name="He Y."/>
            <person name="Tan F."/>
            <person name="Song X."/>
            <person name="Zheng Q."/>
            <person name="Huang R."/>
            <person name="Yang H."/>
            <person name="Du X."/>
            <person name="Chen L."/>
            <person name="Yang M."/>
            <person name="Gaffney P.M."/>
            <person name="Wang S."/>
            <person name="Luo L."/>
            <person name="She Z."/>
            <person name="Ming Y."/>
            <person name="Huang W."/>
            <person name="Zhang S."/>
            <person name="Huang B."/>
            <person name="Zhang Y."/>
            <person name="Qu T."/>
            <person name="Ni P."/>
            <person name="Miao G."/>
            <person name="Wang J."/>
            <person name="Wang Q."/>
            <person name="Steinberg C.E."/>
            <person name="Wang H."/>
            <person name="Li N."/>
            <person name="Qian L."/>
            <person name="Zhang G."/>
            <person name="Li Y."/>
            <person name="Yang H."/>
            <person name="Liu X."/>
            <person name="Wang J."/>
            <person name="Yin Y."/>
            <person name="Wang J."/>
        </authorList>
    </citation>
    <scope>NUCLEOTIDE SEQUENCE [LARGE SCALE GENOMIC DNA]</scope>
    <source>
        <strain evidence="7">05x7-T-G4-1.051#20</strain>
    </source>
</reference>
<dbReference type="InParanoid" id="K1PD38"/>
<comment type="similarity">
    <text evidence="2 4">Belongs to the aldehyde dehydrogenase family.</text>
</comment>
<dbReference type="PANTHER" id="PTHR43353:SF5">
    <property type="entry name" value="SUCCINATE-SEMIALDEHYDE DEHYDROGENASE, MITOCHONDRIAL"/>
    <property type="match status" value="1"/>
</dbReference>
<evidence type="ECO:0000313" key="7">
    <source>
        <dbReference type="EMBL" id="EKC21757.1"/>
    </source>
</evidence>
<dbReference type="InterPro" id="IPR015590">
    <property type="entry name" value="Aldehyde_DH_dom"/>
</dbReference>
<evidence type="ECO:0000259" key="6">
    <source>
        <dbReference type="Pfam" id="PF00171"/>
    </source>
</evidence>
<dbReference type="GO" id="GO:0004777">
    <property type="term" value="F:succinate-semialdehyde dehydrogenase (NAD+) activity"/>
    <property type="evidence" value="ECO:0007669"/>
    <property type="project" value="TreeGrafter"/>
</dbReference>
<feature type="domain" description="Aldehyde dehydrogenase" evidence="6">
    <location>
        <begin position="71"/>
        <end position="338"/>
    </location>
</feature>
<gene>
    <name evidence="7" type="ORF">CGI_10003380</name>
</gene>
<dbReference type="InterPro" id="IPR016163">
    <property type="entry name" value="Ald_DH_C"/>
</dbReference>
<dbReference type="AlphaFoldDB" id="K1PD38"/>
<feature type="region of interest" description="Disordered" evidence="5">
    <location>
        <begin position="67"/>
        <end position="95"/>
    </location>
</feature>
<proteinExistence type="inferred from homology"/>
<keyword evidence="3 4" id="KW-0560">Oxidoreductase</keyword>
<feature type="domain" description="Aldehyde dehydrogenase" evidence="6">
    <location>
        <begin position="362"/>
        <end position="551"/>
    </location>
</feature>
<dbReference type="GO" id="GO:0005739">
    <property type="term" value="C:mitochondrion"/>
    <property type="evidence" value="ECO:0007669"/>
    <property type="project" value="TreeGrafter"/>
</dbReference>
<dbReference type="FunCoup" id="K1PD38">
    <property type="interactions" value="774"/>
</dbReference>
<dbReference type="InterPro" id="IPR029510">
    <property type="entry name" value="Ald_DH_CS_GLU"/>
</dbReference>
<dbReference type="FunFam" id="3.40.605.10:FF:000005">
    <property type="entry name" value="Succinate-semialdehyde dehydrogenase I"/>
    <property type="match status" value="1"/>
</dbReference>
<dbReference type="GO" id="GO:0009450">
    <property type="term" value="P:gamma-aminobutyric acid catabolic process"/>
    <property type="evidence" value="ECO:0007669"/>
    <property type="project" value="TreeGrafter"/>
</dbReference>
<evidence type="ECO:0000256" key="4">
    <source>
        <dbReference type="RuleBase" id="RU003345"/>
    </source>
</evidence>
<name>K1PD38_MAGGI</name>
<evidence type="ECO:0000256" key="5">
    <source>
        <dbReference type="SAM" id="MobiDB-lite"/>
    </source>
</evidence>
<evidence type="ECO:0000256" key="1">
    <source>
        <dbReference type="ARBA" id="ARBA00005176"/>
    </source>
</evidence>
<dbReference type="CDD" id="cd07103">
    <property type="entry name" value="ALDH_F5_SSADH_GabD"/>
    <property type="match status" value="1"/>
</dbReference>
<dbReference type="Pfam" id="PF00171">
    <property type="entry name" value="Aldedh"/>
    <property type="match status" value="3"/>
</dbReference>
<dbReference type="PROSITE" id="PS00687">
    <property type="entry name" value="ALDEHYDE_DEHYDR_GLU"/>
    <property type="match status" value="1"/>
</dbReference>
<dbReference type="PANTHER" id="PTHR43353">
    <property type="entry name" value="SUCCINATE-SEMIALDEHYDE DEHYDROGENASE, MITOCHONDRIAL"/>
    <property type="match status" value="1"/>
</dbReference>
<feature type="compositionally biased region" description="Polar residues" evidence="5">
    <location>
        <begin position="69"/>
        <end position="81"/>
    </location>
</feature>
<comment type="pathway">
    <text evidence="1">Amino-acid degradation; 4-aminobutanoate degradation.</text>
</comment>
<dbReference type="HOGENOM" id="CLU_005391_5_3_1"/>
<dbReference type="InterPro" id="IPR016161">
    <property type="entry name" value="Ald_DH/histidinol_DH"/>
</dbReference>
<evidence type="ECO:0000256" key="3">
    <source>
        <dbReference type="ARBA" id="ARBA00023002"/>
    </source>
</evidence>
<protein>
    <submittedName>
        <fullName evidence="7">Succinate-semialdehyde dehydrogenase, mitochondrial</fullName>
    </submittedName>
</protein>
<dbReference type="FunFam" id="3.40.309.10:FF:000004">
    <property type="entry name" value="Succinate-semialdehyde dehydrogenase I"/>
    <property type="match status" value="1"/>
</dbReference>
<dbReference type="InterPro" id="IPR016162">
    <property type="entry name" value="Ald_DH_N"/>
</dbReference>
<dbReference type="Gene3D" id="3.40.309.10">
    <property type="entry name" value="Aldehyde Dehydrogenase, Chain A, domain 2"/>
    <property type="match status" value="1"/>
</dbReference>
<accession>K1PD38</accession>
<dbReference type="Gene3D" id="3.40.605.10">
    <property type="entry name" value="Aldehyde Dehydrogenase, Chain A, domain 1"/>
    <property type="match status" value="3"/>
</dbReference>